<dbReference type="InterPro" id="IPR032675">
    <property type="entry name" value="LRR_dom_sf"/>
</dbReference>
<accession>A0A8H6H7J7</accession>
<dbReference type="EMBL" id="JACGCI010000354">
    <property type="protein sequence ID" value="KAF6740922.1"/>
    <property type="molecule type" value="Genomic_DNA"/>
</dbReference>
<reference evidence="1 2" key="1">
    <citation type="submission" date="2020-07" db="EMBL/GenBank/DDBJ databases">
        <title>Comparative genomics of pyrophilous fungi reveals a link between fire events and developmental genes.</title>
        <authorList>
            <consortium name="DOE Joint Genome Institute"/>
            <person name="Steindorff A.S."/>
            <person name="Carver A."/>
            <person name="Calhoun S."/>
            <person name="Stillman K."/>
            <person name="Liu H."/>
            <person name="Lipzen A."/>
            <person name="Pangilinan J."/>
            <person name="Labutti K."/>
            <person name="Bruns T.D."/>
            <person name="Grigoriev I.V."/>
        </authorList>
    </citation>
    <scope>NUCLEOTIDE SEQUENCE [LARGE SCALE GENOMIC DNA]</scope>
    <source>
        <strain evidence="1 2">CBS 144469</strain>
    </source>
</reference>
<comment type="caution">
    <text evidence="1">The sequence shown here is derived from an EMBL/GenBank/DDBJ whole genome shotgun (WGS) entry which is preliminary data.</text>
</comment>
<organism evidence="1 2">
    <name type="scientific">Ephemerocybe angulata</name>
    <dbReference type="NCBI Taxonomy" id="980116"/>
    <lineage>
        <taxon>Eukaryota</taxon>
        <taxon>Fungi</taxon>
        <taxon>Dikarya</taxon>
        <taxon>Basidiomycota</taxon>
        <taxon>Agaricomycotina</taxon>
        <taxon>Agaricomycetes</taxon>
        <taxon>Agaricomycetidae</taxon>
        <taxon>Agaricales</taxon>
        <taxon>Agaricineae</taxon>
        <taxon>Psathyrellaceae</taxon>
        <taxon>Ephemerocybe</taxon>
    </lineage>
</organism>
<protein>
    <submittedName>
        <fullName evidence="1">Uncharacterized protein</fullName>
    </submittedName>
</protein>
<dbReference type="Gene3D" id="3.80.10.10">
    <property type="entry name" value="Ribonuclease Inhibitor"/>
    <property type="match status" value="1"/>
</dbReference>
<evidence type="ECO:0000313" key="2">
    <source>
        <dbReference type="Proteomes" id="UP000521943"/>
    </source>
</evidence>
<sequence length="297" mass="33784">MRLSQEVLQLICGEYAHRGAEFDVEREPGSDVEDIPVQFPAARRDLATKLCLVSRSFYAATKRVVWEWVVLQSVDDFAALAERDSWRDMGWRTRRLDIAIRFEEGTESHSRYDGQRLRQILEKMPQLRVLVLNNTIDRPGQPWTTAAMSEEIVRAIVACKTIERLEMASATDPIHCLDFARLSQGSESLKSLYLAAGTRVDREGTRAALNLPFQATVFPRLQRLTLGCRTTGIMPSVISRMGGEDVNPIASLGRIDVRFWVSTWSNQCITFLSQQGPYLHTFEWAIPPNPMLLSWEP</sequence>
<proteinExistence type="predicted"/>
<gene>
    <name evidence="1" type="ORF">DFP72DRAFT_1085990</name>
</gene>
<dbReference type="Proteomes" id="UP000521943">
    <property type="component" value="Unassembled WGS sequence"/>
</dbReference>
<evidence type="ECO:0000313" key="1">
    <source>
        <dbReference type="EMBL" id="KAF6740922.1"/>
    </source>
</evidence>
<name>A0A8H6H7J7_9AGAR</name>
<dbReference type="AlphaFoldDB" id="A0A8H6H7J7"/>
<keyword evidence="2" id="KW-1185">Reference proteome</keyword>